<dbReference type="InterPro" id="IPR023296">
    <property type="entry name" value="Glyco_hydro_beta-prop_sf"/>
</dbReference>
<sequence length="287" mass="32026">MLRAERLLDHPIIGQGMDDRMGSNINGPCLIRVPDWVPGKLGRYYLYFAHHRGQYIRLAYADALTGPWTIHGPGVLPLEQSGFSHHVASPEVVVDHDARRIRMFYHGGDVIKFQYTRLASSADGLDFTGGTQNLMNPYARIFRHGGWTYAIAMPGQFYRSRDGVSDWQEGPCLFTRDMRHAAVRVVGDTLTVIWSNRGDAPESLWQCEIDLSGDWMGWSEGPHALLLAPERDWEGAGLPVEPSVIGPIDEPANQLRDPALFDEDGQLYMVYAVAGEWGLALAALHEA</sequence>
<name>A0A2U2CCZ9_9RHOB</name>
<protein>
    <recommendedName>
        <fullName evidence="3">Glycosyl hydrolase family 43</fullName>
    </recommendedName>
</protein>
<reference evidence="1 2" key="1">
    <citation type="submission" date="2018-05" db="EMBL/GenBank/DDBJ databases">
        <title>Pararhodobacter marina sp. nov., isolated from deep-sea water of the Indian Ocean.</title>
        <authorList>
            <person name="Lai Q.Sr."/>
            <person name="Liu X."/>
            <person name="Shao Z."/>
        </authorList>
    </citation>
    <scope>NUCLEOTIDE SEQUENCE [LARGE SCALE GENOMIC DNA]</scope>
    <source>
        <strain evidence="1 2">CIC4N-9</strain>
    </source>
</reference>
<organism evidence="1 2">
    <name type="scientific">Pararhodobacter marinus</name>
    <dbReference type="NCBI Taxonomy" id="2184063"/>
    <lineage>
        <taxon>Bacteria</taxon>
        <taxon>Pseudomonadati</taxon>
        <taxon>Pseudomonadota</taxon>
        <taxon>Alphaproteobacteria</taxon>
        <taxon>Rhodobacterales</taxon>
        <taxon>Paracoccaceae</taxon>
        <taxon>Pararhodobacter</taxon>
    </lineage>
</organism>
<dbReference type="SUPFAM" id="SSF75005">
    <property type="entry name" value="Arabinanase/levansucrase/invertase"/>
    <property type="match status" value="1"/>
</dbReference>
<proteinExistence type="predicted"/>
<dbReference type="GeneID" id="94364928"/>
<keyword evidence="2" id="KW-1185">Reference proteome</keyword>
<accession>A0A2U2CCZ9</accession>
<dbReference type="AlphaFoldDB" id="A0A2U2CCZ9"/>
<dbReference type="RefSeq" id="WP_109532881.1">
    <property type="nucleotide sequence ID" value="NZ_QEYD01000004.1"/>
</dbReference>
<dbReference type="EMBL" id="QEYD01000004">
    <property type="protein sequence ID" value="PWE29768.1"/>
    <property type="molecule type" value="Genomic_DNA"/>
</dbReference>
<evidence type="ECO:0000313" key="2">
    <source>
        <dbReference type="Proteomes" id="UP000244940"/>
    </source>
</evidence>
<evidence type="ECO:0008006" key="3">
    <source>
        <dbReference type="Google" id="ProtNLM"/>
    </source>
</evidence>
<evidence type="ECO:0000313" key="1">
    <source>
        <dbReference type="EMBL" id="PWE29768.1"/>
    </source>
</evidence>
<dbReference type="Proteomes" id="UP000244940">
    <property type="component" value="Unassembled WGS sequence"/>
</dbReference>
<dbReference type="OrthoDB" id="1413930at2"/>
<gene>
    <name evidence="1" type="ORF">C4N9_08495</name>
</gene>
<dbReference type="Gene3D" id="2.115.10.20">
    <property type="entry name" value="Glycosyl hydrolase domain, family 43"/>
    <property type="match status" value="1"/>
</dbReference>
<comment type="caution">
    <text evidence="1">The sequence shown here is derived from an EMBL/GenBank/DDBJ whole genome shotgun (WGS) entry which is preliminary data.</text>
</comment>